<keyword evidence="2" id="KW-0489">Methyltransferase</keyword>
<dbReference type="EMBL" id="FNGA01000006">
    <property type="protein sequence ID" value="SDL58286.1"/>
    <property type="molecule type" value="Genomic_DNA"/>
</dbReference>
<dbReference type="SUPFAM" id="SSF53335">
    <property type="entry name" value="S-adenosyl-L-methionine-dependent methyltransferases"/>
    <property type="match status" value="1"/>
</dbReference>
<evidence type="ECO:0000259" key="1">
    <source>
        <dbReference type="Pfam" id="PF13649"/>
    </source>
</evidence>
<dbReference type="GO" id="GO:0008168">
    <property type="term" value="F:methyltransferase activity"/>
    <property type="evidence" value="ECO:0007669"/>
    <property type="project" value="UniProtKB-KW"/>
</dbReference>
<dbReference type="AlphaFoldDB" id="A0A1G9L8Z4"/>
<evidence type="ECO:0000313" key="2">
    <source>
        <dbReference type="EMBL" id="SDL58286.1"/>
    </source>
</evidence>
<organism evidence="2 3">
    <name type="scientific">Maridesulfovibrio ferrireducens</name>
    <dbReference type="NCBI Taxonomy" id="246191"/>
    <lineage>
        <taxon>Bacteria</taxon>
        <taxon>Pseudomonadati</taxon>
        <taxon>Thermodesulfobacteriota</taxon>
        <taxon>Desulfovibrionia</taxon>
        <taxon>Desulfovibrionales</taxon>
        <taxon>Desulfovibrionaceae</taxon>
        <taxon>Maridesulfovibrio</taxon>
    </lineage>
</organism>
<dbReference type="InterPro" id="IPR029063">
    <property type="entry name" value="SAM-dependent_MTases_sf"/>
</dbReference>
<dbReference type="CDD" id="cd02440">
    <property type="entry name" value="AdoMet_MTases"/>
    <property type="match status" value="1"/>
</dbReference>
<dbReference type="Gene3D" id="3.40.50.150">
    <property type="entry name" value="Vaccinia Virus protein VP39"/>
    <property type="match status" value="1"/>
</dbReference>
<accession>A0A1G9L8Z4</accession>
<dbReference type="Pfam" id="PF13649">
    <property type="entry name" value="Methyltransf_25"/>
    <property type="match status" value="1"/>
</dbReference>
<dbReference type="PANTHER" id="PTHR43591">
    <property type="entry name" value="METHYLTRANSFERASE"/>
    <property type="match status" value="1"/>
</dbReference>
<reference evidence="3" key="1">
    <citation type="submission" date="2016-10" db="EMBL/GenBank/DDBJ databases">
        <authorList>
            <person name="Varghese N."/>
            <person name="Submissions S."/>
        </authorList>
    </citation>
    <scope>NUCLEOTIDE SEQUENCE [LARGE SCALE GENOMIC DNA]</scope>
    <source>
        <strain evidence="3">DSM 16995</strain>
    </source>
</reference>
<gene>
    <name evidence="2" type="ORF">SAMN05660337_3330</name>
</gene>
<keyword evidence="3" id="KW-1185">Reference proteome</keyword>
<dbReference type="Proteomes" id="UP000199053">
    <property type="component" value="Unassembled WGS sequence"/>
</dbReference>
<dbReference type="RefSeq" id="WP_092163127.1">
    <property type="nucleotide sequence ID" value="NZ_FNGA01000006.1"/>
</dbReference>
<sequence length="268" mass="30090">MTTENLRTIWDRKAEDHAAGRECRSQKRSSQLYHDSWWSYIQPLLSHIPNGRILEAGCGTGRWAEHLVPMGFDMVLSDFSPNMLVKAQDYAEKKGFIKGVSFEELDVCDLHTLKSESFDMVISTGEPISLCSDPQKAISEYCRVVRPGGYVLCDAGNRYRRAYDNFRASPSEQVLQILETGVCVMDNGMKLHLLGPGELTAIFEDQNMELCTLAGITPMLCFPPDPKLEKGMENDATYQAMITMGQKYAEHPEMIALSSRLIAVARKP</sequence>
<protein>
    <submittedName>
        <fullName evidence="2">Methyltransferase domain-containing protein</fullName>
    </submittedName>
</protein>
<feature type="domain" description="Methyltransferase" evidence="1">
    <location>
        <begin position="53"/>
        <end position="149"/>
    </location>
</feature>
<dbReference type="STRING" id="246191.SAMN05660337_3330"/>
<dbReference type="GO" id="GO:0032259">
    <property type="term" value="P:methylation"/>
    <property type="evidence" value="ECO:0007669"/>
    <property type="project" value="UniProtKB-KW"/>
</dbReference>
<keyword evidence="2" id="KW-0808">Transferase</keyword>
<dbReference type="InterPro" id="IPR041698">
    <property type="entry name" value="Methyltransf_25"/>
</dbReference>
<proteinExistence type="predicted"/>
<dbReference type="PANTHER" id="PTHR43591:SF110">
    <property type="entry name" value="RHODANESE DOMAIN-CONTAINING PROTEIN"/>
    <property type="match status" value="1"/>
</dbReference>
<dbReference type="OrthoDB" id="5419754at2"/>
<name>A0A1G9L8Z4_9BACT</name>
<evidence type="ECO:0000313" key="3">
    <source>
        <dbReference type="Proteomes" id="UP000199053"/>
    </source>
</evidence>